<evidence type="ECO:0000256" key="1">
    <source>
        <dbReference type="ARBA" id="ARBA00005721"/>
    </source>
</evidence>
<keyword evidence="2" id="KW-0472">Membrane</keyword>
<keyword evidence="2" id="KW-1133">Transmembrane helix</keyword>
<keyword evidence="4" id="KW-1185">Reference proteome</keyword>
<evidence type="ECO:0000313" key="3">
    <source>
        <dbReference type="EMBL" id="QAT61766.1"/>
    </source>
</evidence>
<reference evidence="4" key="1">
    <citation type="submission" date="2019-01" db="EMBL/GenBank/DDBJ databases">
        <title>Draft genomes of a novel of Sporanaerobacter strains.</title>
        <authorList>
            <person name="Ma S."/>
        </authorList>
    </citation>
    <scope>NUCLEOTIDE SEQUENCE [LARGE SCALE GENOMIC DNA]</scope>
    <source>
        <strain evidence="4">NJN-17</strain>
    </source>
</reference>
<evidence type="ECO:0000313" key="4">
    <source>
        <dbReference type="Proteomes" id="UP000287969"/>
    </source>
</evidence>
<name>A0A410QCP6_9FIRM</name>
<comment type="similarity">
    <text evidence="1">Belongs to the asp23 family.</text>
</comment>
<dbReference type="KEGG" id="spoa:EQM13_09275"/>
<dbReference type="Proteomes" id="UP000287969">
    <property type="component" value="Chromosome"/>
</dbReference>
<dbReference type="OrthoDB" id="1716040at2"/>
<proteinExistence type="inferred from homology"/>
<organism evidence="3 4">
    <name type="scientific">Acidilutibacter cellobiosedens</name>
    <dbReference type="NCBI Taxonomy" id="2507161"/>
    <lineage>
        <taxon>Bacteria</taxon>
        <taxon>Bacillati</taxon>
        <taxon>Bacillota</taxon>
        <taxon>Tissierellia</taxon>
        <taxon>Tissierellales</taxon>
        <taxon>Acidilutibacteraceae</taxon>
        <taxon>Acidilutibacter</taxon>
    </lineage>
</organism>
<dbReference type="Pfam" id="PF03780">
    <property type="entry name" value="Asp23"/>
    <property type="match status" value="1"/>
</dbReference>
<keyword evidence="2" id="KW-0812">Transmembrane</keyword>
<dbReference type="RefSeq" id="WP_128752498.1">
    <property type="nucleotide sequence ID" value="NZ_CP035282.1"/>
</dbReference>
<sequence length="183" mass="20452">MNMLDKLMLAIYTFCIGILSIVLILFPFDNIWFLSDENLNVYLQNMKGEFVFSVIGVAFLLASIRFFLLVVKGRENGGEKEAYIIKYNNVGEVKISSQTIEGLVQSVADKFSGIRNVKNAVDISEGNLSVRLKGEVSSEINIPQMSEELQKKVKEHIEECTGVPVNEVKIEISNVTTASRVVK</sequence>
<evidence type="ECO:0000256" key="2">
    <source>
        <dbReference type="SAM" id="Phobius"/>
    </source>
</evidence>
<dbReference type="AlphaFoldDB" id="A0A410QCP6"/>
<dbReference type="NCBIfam" id="NF033218">
    <property type="entry name" value="anchor_AmaP"/>
    <property type="match status" value="1"/>
</dbReference>
<dbReference type="InterPro" id="IPR005531">
    <property type="entry name" value="Asp23"/>
</dbReference>
<gene>
    <name evidence="3" type="primary">amaP</name>
    <name evidence="3" type="ORF">EQM13_09275</name>
</gene>
<feature type="transmembrane region" description="Helical" evidence="2">
    <location>
        <begin position="50"/>
        <end position="71"/>
    </location>
</feature>
<dbReference type="EMBL" id="CP035282">
    <property type="protein sequence ID" value="QAT61766.1"/>
    <property type="molecule type" value="Genomic_DNA"/>
</dbReference>
<accession>A0A410QCP6</accession>
<feature type="transmembrane region" description="Helical" evidence="2">
    <location>
        <begin position="7"/>
        <end position="28"/>
    </location>
</feature>
<protein>
    <submittedName>
        <fullName evidence="3">Alkaline shock response membrane anchor protein AmaP</fullName>
    </submittedName>
</protein>